<dbReference type="GO" id="GO:0070176">
    <property type="term" value="C:DRM complex"/>
    <property type="evidence" value="ECO:0007669"/>
    <property type="project" value="InterPro"/>
</dbReference>
<keyword evidence="6 16" id="KW-0808">Transferase</keyword>
<evidence type="ECO:0000313" key="19">
    <source>
        <dbReference type="Proteomes" id="UP000054653"/>
    </source>
</evidence>
<dbReference type="UniPathway" id="UPA00378"/>
<dbReference type="SUPFAM" id="SSF53448">
    <property type="entry name" value="Nucleotide-diphospho-sugar transferases"/>
    <property type="match status" value="1"/>
</dbReference>
<evidence type="ECO:0000256" key="15">
    <source>
        <dbReference type="ARBA" id="ARBA00023211"/>
    </source>
</evidence>
<name>A0A0V1DIM7_TRIBR</name>
<dbReference type="Pfam" id="PF00652">
    <property type="entry name" value="Ricin_B_lectin"/>
    <property type="match status" value="1"/>
</dbReference>
<keyword evidence="14 16" id="KW-1015">Disulfide bond</keyword>
<dbReference type="InterPro" id="IPR000772">
    <property type="entry name" value="Ricin_B_lectin"/>
</dbReference>
<evidence type="ECO:0000256" key="6">
    <source>
        <dbReference type="ARBA" id="ARBA00022679"/>
    </source>
</evidence>
<dbReference type="CDD" id="cd02510">
    <property type="entry name" value="pp-GalNAc-T"/>
    <property type="match status" value="1"/>
</dbReference>
<dbReference type="InterPro" id="IPR018737">
    <property type="entry name" value="DREAM_LIN52"/>
</dbReference>
<dbReference type="FunFam" id="3.90.550.10:FF:000021">
    <property type="entry name" value="Polypeptide N-acetylgalactosaminyltransferase"/>
    <property type="match status" value="1"/>
</dbReference>
<keyword evidence="13 16" id="KW-0472">Membrane</keyword>
<dbReference type="PANTHER" id="PTHR11675:SF101">
    <property type="entry name" value="POLYPEPTIDE N-ACETYLGALACTOSAMINYLTRANSFERASE 5"/>
    <property type="match status" value="1"/>
</dbReference>
<dbReference type="PANTHER" id="PTHR11675">
    <property type="entry name" value="N-ACETYLGALACTOSAMINYLTRANSFERASE"/>
    <property type="match status" value="1"/>
</dbReference>
<dbReference type="GO" id="GO:0006493">
    <property type="term" value="P:protein O-linked glycosylation"/>
    <property type="evidence" value="ECO:0007669"/>
    <property type="project" value="TreeGrafter"/>
</dbReference>
<comment type="similarity">
    <text evidence="4 16">Belongs to the glycosyltransferase 2 family. GalNAc-T subfamily.</text>
</comment>
<evidence type="ECO:0000259" key="17">
    <source>
        <dbReference type="SMART" id="SM00458"/>
    </source>
</evidence>
<evidence type="ECO:0000256" key="12">
    <source>
        <dbReference type="ARBA" id="ARBA00023034"/>
    </source>
</evidence>
<comment type="subcellular location">
    <subcellularLocation>
        <location evidence="2 16">Golgi apparatus membrane</location>
        <topology evidence="2 16">Single-pass type II membrane protein</topology>
    </subcellularLocation>
</comment>
<evidence type="ECO:0000256" key="16">
    <source>
        <dbReference type="RuleBase" id="RU361242"/>
    </source>
</evidence>
<keyword evidence="8" id="KW-0479">Metal-binding</keyword>
<dbReference type="PROSITE" id="PS50231">
    <property type="entry name" value="RICIN_B_LECTIN"/>
    <property type="match status" value="1"/>
</dbReference>
<keyword evidence="19" id="KW-1185">Reference proteome</keyword>
<evidence type="ECO:0000256" key="11">
    <source>
        <dbReference type="ARBA" id="ARBA00022989"/>
    </source>
</evidence>
<dbReference type="STRING" id="45882.A0A0V1DIM7"/>
<evidence type="ECO:0000256" key="14">
    <source>
        <dbReference type="ARBA" id="ARBA00023157"/>
    </source>
</evidence>
<keyword evidence="15 16" id="KW-0464">Manganese</keyword>
<dbReference type="InterPro" id="IPR045885">
    <property type="entry name" value="GalNAc-T"/>
</dbReference>
<evidence type="ECO:0000256" key="9">
    <source>
        <dbReference type="ARBA" id="ARBA00022734"/>
    </source>
</evidence>
<evidence type="ECO:0000256" key="8">
    <source>
        <dbReference type="ARBA" id="ARBA00022723"/>
    </source>
</evidence>
<evidence type="ECO:0000256" key="13">
    <source>
        <dbReference type="ARBA" id="ARBA00023136"/>
    </source>
</evidence>
<gene>
    <name evidence="18" type="primary">gly-3</name>
    <name evidence="18" type="ORF">T03_6384</name>
</gene>
<dbReference type="GO" id="GO:0004653">
    <property type="term" value="F:polypeptide N-acetylgalactosaminyltransferase activity"/>
    <property type="evidence" value="ECO:0007669"/>
    <property type="project" value="UniProtKB-ARBA"/>
</dbReference>
<evidence type="ECO:0000256" key="7">
    <source>
        <dbReference type="ARBA" id="ARBA00022692"/>
    </source>
</evidence>
<dbReference type="AlphaFoldDB" id="A0A0V1DIM7"/>
<proteinExistence type="inferred from homology"/>
<dbReference type="OrthoDB" id="330637at2759"/>
<evidence type="ECO:0000256" key="1">
    <source>
        <dbReference type="ARBA" id="ARBA00001936"/>
    </source>
</evidence>
<dbReference type="GO" id="GO:0000139">
    <property type="term" value="C:Golgi membrane"/>
    <property type="evidence" value="ECO:0007669"/>
    <property type="project" value="UniProtKB-SubCell"/>
</dbReference>
<dbReference type="SUPFAM" id="SSF50370">
    <property type="entry name" value="Ricin B-like lectins"/>
    <property type="match status" value="1"/>
</dbReference>
<protein>
    <recommendedName>
        <fullName evidence="16">Polypeptide N-acetylgalactosaminyltransferase</fullName>
        <ecNumber evidence="16">2.4.1.-</ecNumber>
    </recommendedName>
    <alternativeName>
        <fullName evidence="16">Protein-UDP acetylgalactosaminyltransferase</fullName>
    </alternativeName>
</protein>
<dbReference type="InterPro" id="IPR035992">
    <property type="entry name" value="Ricin_B-like_lectins"/>
</dbReference>
<keyword evidence="7 16" id="KW-0812">Transmembrane</keyword>
<comment type="cofactor">
    <cofactor evidence="1 16">
        <name>Mn(2+)</name>
        <dbReference type="ChEBI" id="CHEBI:29035"/>
    </cofactor>
</comment>
<keyword evidence="11 16" id="KW-1133">Transmembrane helix</keyword>
<dbReference type="SMART" id="SM00458">
    <property type="entry name" value="RICIN"/>
    <property type="match status" value="1"/>
</dbReference>
<dbReference type="OMA" id="CLDNMSR"/>
<evidence type="ECO:0000256" key="3">
    <source>
        <dbReference type="ARBA" id="ARBA00004922"/>
    </source>
</evidence>
<keyword evidence="9 16" id="KW-0430">Lectin</keyword>
<evidence type="ECO:0000256" key="10">
    <source>
        <dbReference type="ARBA" id="ARBA00022968"/>
    </source>
</evidence>
<keyword evidence="5 16" id="KW-0328">Glycosyltransferase</keyword>
<dbReference type="Gene3D" id="3.90.550.10">
    <property type="entry name" value="Spore Coat Polysaccharide Biosynthesis Protein SpsA, Chain A"/>
    <property type="match status" value="1"/>
</dbReference>
<reference evidence="18 19" key="1">
    <citation type="submission" date="2015-01" db="EMBL/GenBank/DDBJ databases">
        <title>Evolution of Trichinella species and genotypes.</title>
        <authorList>
            <person name="Korhonen P.K."/>
            <person name="Edoardo P."/>
            <person name="Giuseppe L.R."/>
            <person name="Gasser R.B."/>
        </authorList>
    </citation>
    <scope>NUCLEOTIDE SEQUENCE [LARGE SCALE GENOMIC DNA]</scope>
    <source>
        <strain evidence="18">ISS120</strain>
    </source>
</reference>
<feature type="domain" description="Ricin B lectin" evidence="17">
    <location>
        <begin position="444"/>
        <end position="564"/>
    </location>
</feature>
<dbReference type="Proteomes" id="UP000054653">
    <property type="component" value="Unassembled WGS sequence"/>
</dbReference>
<dbReference type="EC" id="2.4.1.-" evidence="16"/>
<dbReference type="Pfam" id="PF00535">
    <property type="entry name" value="Glycos_transf_2"/>
    <property type="match status" value="1"/>
</dbReference>
<dbReference type="InterPro" id="IPR001173">
    <property type="entry name" value="Glyco_trans_2-like"/>
</dbReference>
<accession>A0A0V1DIM7</accession>
<dbReference type="GO" id="GO:0030246">
    <property type="term" value="F:carbohydrate binding"/>
    <property type="evidence" value="ECO:0007669"/>
    <property type="project" value="UniProtKB-KW"/>
</dbReference>
<evidence type="ECO:0000256" key="4">
    <source>
        <dbReference type="ARBA" id="ARBA00005680"/>
    </source>
</evidence>
<feature type="transmembrane region" description="Helical" evidence="16">
    <location>
        <begin position="9"/>
        <end position="29"/>
    </location>
</feature>
<dbReference type="GO" id="GO:0006355">
    <property type="term" value="P:regulation of DNA-templated transcription"/>
    <property type="evidence" value="ECO:0007669"/>
    <property type="project" value="InterPro"/>
</dbReference>
<keyword evidence="10" id="KW-0735">Signal-anchor</keyword>
<dbReference type="Gene3D" id="2.80.10.50">
    <property type="match status" value="1"/>
</dbReference>
<comment type="caution">
    <text evidence="18">The sequence shown here is derived from an EMBL/GenBank/DDBJ whole genome shotgun (WGS) entry which is preliminary data.</text>
</comment>
<dbReference type="EMBL" id="JYDI01000001">
    <property type="protein sequence ID" value="KRY61399.1"/>
    <property type="molecule type" value="Genomic_DNA"/>
</dbReference>
<evidence type="ECO:0000256" key="2">
    <source>
        <dbReference type="ARBA" id="ARBA00004323"/>
    </source>
</evidence>
<organism evidence="18 19">
    <name type="scientific">Trichinella britovi</name>
    <name type="common">Parasitic roundworm</name>
    <dbReference type="NCBI Taxonomy" id="45882"/>
    <lineage>
        <taxon>Eukaryota</taxon>
        <taxon>Metazoa</taxon>
        <taxon>Ecdysozoa</taxon>
        <taxon>Nematoda</taxon>
        <taxon>Enoplea</taxon>
        <taxon>Dorylaimia</taxon>
        <taxon>Trichinellida</taxon>
        <taxon>Trichinellidae</taxon>
        <taxon>Trichinella</taxon>
    </lineage>
</organism>
<keyword evidence="12 16" id="KW-0333">Golgi apparatus</keyword>
<comment type="pathway">
    <text evidence="3 16">Protein modification; protein glycosylation.</text>
</comment>
<dbReference type="Pfam" id="PF10044">
    <property type="entry name" value="LIN52"/>
    <property type="match status" value="1"/>
</dbReference>
<dbReference type="CDD" id="cd23433">
    <property type="entry name" value="beta-trefoil_Ricin_GALNT1-like"/>
    <property type="match status" value="1"/>
</dbReference>
<sequence length="697" mass="79732">MRRKEYCRFALFVICAWIVIYFVYAMFFADIGYSESQKVLISRLHPRINANFSNGDSALQTLLAAMKSKSPGAGEMGSPVIIQSSLQSEVKARFKENQFNVVASERISLNRTLPDYRSSACRSIKYEKISLKTSVVIVFHNEAWSTLMRTVQSVINRSSVDYLEEIILVDDASEKDELIALVESFLKTIPVAHTLIRLPQRSGLIVGRVRGAEIAKGDVLTFLDAHVEVTDGWLEPLLSRISEDRTRVVAPVIDVISDDTFQYVTAAESTWGGFSWTMNFRWYQASAREQKRRGKNKTTPIRTPTIAGGLFSIDRKYFFDIGAYDEGMRIWGGENLEISFRVWMCGGTLEINPCSHVGHVFRKQTPYTFEGGTSNVIYGNARRTAEVWMDEYKEFYYKMTPNAMFAPLGNISDRIALRKRLGCKSFKWYLKNIYPESNIPPTYYSIGYIKNEKNDLCLDTMGRKASGSPALLTCHNSGGNQVWSYTGTLNIRADELCLQASRKADSPILLQQCNNDESQIWDYDPDVTYQFRHRQSRSCLTPSNNMIVMAECYKENLLQQWILEGYNGELFPDYHEETRIKDKETEIKFEDELRCEESFSGCKSPEIWPEKLPGLMDFTEKELNYSGQSASNVNFQIEACDIQYMNELGQLTPDQLMEHIKTLQESAYQLGLLEQAEIQRGRLLRILETPDQDVAFL</sequence>
<dbReference type="GO" id="GO:0046872">
    <property type="term" value="F:metal ion binding"/>
    <property type="evidence" value="ECO:0007669"/>
    <property type="project" value="UniProtKB-KW"/>
</dbReference>
<evidence type="ECO:0000313" key="18">
    <source>
        <dbReference type="EMBL" id="KRY61399.1"/>
    </source>
</evidence>
<dbReference type="InterPro" id="IPR029044">
    <property type="entry name" value="Nucleotide-diphossugar_trans"/>
</dbReference>
<evidence type="ECO:0000256" key="5">
    <source>
        <dbReference type="ARBA" id="ARBA00022676"/>
    </source>
</evidence>